<protein>
    <submittedName>
        <fullName evidence="1">Uncharacterized protein</fullName>
    </submittedName>
</protein>
<dbReference type="RefSeq" id="XP_014150951.1">
    <property type="nucleotide sequence ID" value="XM_014295476.1"/>
</dbReference>
<dbReference type="EMBL" id="KQ242861">
    <property type="protein sequence ID" value="KNC77049.1"/>
    <property type="molecule type" value="Genomic_DNA"/>
</dbReference>
<name>A0A0L0FJU7_9EUKA</name>
<dbReference type="AlphaFoldDB" id="A0A0L0FJU7"/>
<organism evidence="1 2">
    <name type="scientific">Sphaeroforma arctica JP610</name>
    <dbReference type="NCBI Taxonomy" id="667725"/>
    <lineage>
        <taxon>Eukaryota</taxon>
        <taxon>Ichthyosporea</taxon>
        <taxon>Ichthyophonida</taxon>
        <taxon>Sphaeroforma</taxon>
    </lineage>
</organism>
<evidence type="ECO:0000313" key="1">
    <source>
        <dbReference type="EMBL" id="KNC77049.1"/>
    </source>
</evidence>
<keyword evidence="2" id="KW-1185">Reference proteome</keyword>
<evidence type="ECO:0000313" key="2">
    <source>
        <dbReference type="Proteomes" id="UP000054560"/>
    </source>
</evidence>
<reference evidence="1 2" key="1">
    <citation type="submission" date="2011-02" db="EMBL/GenBank/DDBJ databases">
        <title>The Genome Sequence of Sphaeroforma arctica JP610.</title>
        <authorList>
            <consortium name="The Broad Institute Genome Sequencing Platform"/>
            <person name="Russ C."/>
            <person name="Cuomo C."/>
            <person name="Young S.K."/>
            <person name="Zeng Q."/>
            <person name="Gargeya S."/>
            <person name="Alvarado L."/>
            <person name="Berlin A."/>
            <person name="Chapman S.B."/>
            <person name="Chen Z."/>
            <person name="Freedman E."/>
            <person name="Gellesch M."/>
            <person name="Goldberg J."/>
            <person name="Griggs A."/>
            <person name="Gujja S."/>
            <person name="Heilman E."/>
            <person name="Heiman D."/>
            <person name="Howarth C."/>
            <person name="Mehta T."/>
            <person name="Neiman D."/>
            <person name="Pearson M."/>
            <person name="Roberts A."/>
            <person name="Saif S."/>
            <person name="Shea T."/>
            <person name="Shenoy N."/>
            <person name="Sisk P."/>
            <person name="Stolte C."/>
            <person name="Sykes S."/>
            <person name="White J."/>
            <person name="Yandava C."/>
            <person name="Burger G."/>
            <person name="Gray M.W."/>
            <person name="Holland P.W.H."/>
            <person name="King N."/>
            <person name="Lang F.B.F."/>
            <person name="Roger A.J."/>
            <person name="Ruiz-Trillo I."/>
            <person name="Haas B."/>
            <person name="Nusbaum C."/>
            <person name="Birren B."/>
        </authorList>
    </citation>
    <scope>NUCLEOTIDE SEQUENCE [LARGE SCALE GENOMIC DNA]</scope>
    <source>
        <strain evidence="1 2">JP610</strain>
    </source>
</reference>
<sequence length="186" mass="20614">MELLCVRGAVSRSMQSGTIDMLCILLIGKKSGTSDLVVELVDDSFCCFPTGLTPAKLKEFSPCHNHVDCVHVRAVLERIIELGSAGSTDETNTWIKGSNGTKVNANQPSVELIADCVEMSRDLKCATIRSQFNPLTYEDRKALTLPPSDEDINLLVTYREAKIETNKYKDRGLKINMVPEIDDDFD</sequence>
<dbReference type="GeneID" id="25910985"/>
<gene>
    <name evidence="1" type="ORF">SARC_10481</name>
</gene>
<proteinExistence type="predicted"/>
<accession>A0A0L0FJU7</accession>
<dbReference type="Proteomes" id="UP000054560">
    <property type="component" value="Unassembled WGS sequence"/>
</dbReference>